<gene>
    <name evidence="1" type="ORF">QWZ15_12750</name>
</gene>
<accession>A0ABT8C7B9</accession>
<evidence type="ECO:0008006" key="3">
    <source>
        <dbReference type="Google" id="ProtNLM"/>
    </source>
</evidence>
<evidence type="ECO:0000313" key="2">
    <source>
        <dbReference type="Proteomes" id="UP001236663"/>
    </source>
</evidence>
<dbReference type="Proteomes" id="UP001236663">
    <property type="component" value="Unassembled WGS sequence"/>
</dbReference>
<name>A0ABT8C7B9_9BACT</name>
<reference evidence="2" key="1">
    <citation type="journal article" date="2019" name="Int. J. Syst. Evol. Microbiol.">
        <title>The Global Catalogue of Microorganisms (GCM) 10K type strain sequencing project: providing services to taxonomists for standard genome sequencing and annotation.</title>
        <authorList>
            <consortium name="The Broad Institute Genomics Platform"/>
            <consortium name="The Broad Institute Genome Sequencing Center for Infectious Disease"/>
            <person name="Wu L."/>
            <person name="Ma J."/>
        </authorList>
    </citation>
    <scope>NUCLEOTIDE SEQUENCE [LARGE SCALE GENOMIC DNA]</scope>
    <source>
        <strain evidence="2">CECT 7706</strain>
    </source>
</reference>
<dbReference type="RefSeq" id="WP_163386491.1">
    <property type="nucleotide sequence ID" value="NZ_JAUFQS010000012.1"/>
</dbReference>
<keyword evidence="2" id="KW-1185">Reference proteome</keyword>
<sequence length="684" mass="77703">MAEIRVNDLSIPVPSLIQRIRTGIFTPDLLGDYSFPFTVRNTEQISLALGLPADPQSATDFSQPIPAGLYLRANRLYSGHLDVLEADQDDIKLVFVLSSGFFIQDNAKLSLQSCYDPEDTILLDPPYDEIGGYRIRCAHGDARLTVNGNELLLEKDDYADQVEQLDAIADWLEGLGLGLIVTVLVSDEGHSSASYIDYWDTSTVTTAEMVQMPNEGVNRSYIATPKTAKRLLMGDYNTPDEANRIAFPMIYNPNLYEGANPIFDGIVNRYDDQGRLDTYNPSYYSFSDALQWQNTLIPFLYLTDVVKAIFAHLNIRVSGEFFDDPLIKKLLVYNNRPIDFLDVRQGAVSQRRTPGNVDAGDDNPEQTSLIYQNVFDFNIRLSRHVPDMPVLDFLKAIKNTFFLKYDFNMLQNAVEIRFVRSIIRSREALDLTTKVEKLFLIRNGKESGLQFSYPTKDALLSRAQEPVPDPDHTVDTYTELSALDAEIDEFAYVRSLSATFRLEKEREDPATWQLYAFDVQDDPDRPESVDWPIGATPIADAYYEGWKLPSLELTAYSPDANLFNTDTGIRLTAFYGQQDDGQGRSYAFASANAYDATGTLAETQSNLFVHSEDMKHYWTDLNNLIIRSKKYRTNVLLTESDRYTLNRTRIIRIANVLYLTDQIELLITDQERTLAKLDLYKLKT</sequence>
<organism evidence="1 2">
    <name type="scientific">Cyclobacterium jeungdonense</name>
    <dbReference type="NCBI Taxonomy" id="708087"/>
    <lineage>
        <taxon>Bacteria</taxon>
        <taxon>Pseudomonadati</taxon>
        <taxon>Bacteroidota</taxon>
        <taxon>Cytophagia</taxon>
        <taxon>Cytophagales</taxon>
        <taxon>Cyclobacteriaceae</taxon>
        <taxon>Cyclobacterium</taxon>
    </lineage>
</organism>
<dbReference type="EMBL" id="JAUFQS010000012">
    <property type="protein sequence ID" value="MDN3688704.1"/>
    <property type="molecule type" value="Genomic_DNA"/>
</dbReference>
<protein>
    <recommendedName>
        <fullName evidence="3">Virion structural protein</fullName>
    </recommendedName>
</protein>
<comment type="caution">
    <text evidence="1">The sequence shown here is derived from an EMBL/GenBank/DDBJ whole genome shotgun (WGS) entry which is preliminary data.</text>
</comment>
<evidence type="ECO:0000313" key="1">
    <source>
        <dbReference type="EMBL" id="MDN3688704.1"/>
    </source>
</evidence>
<proteinExistence type="predicted"/>